<feature type="region of interest" description="Disordered" evidence="1">
    <location>
        <begin position="55"/>
        <end position="86"/>
    </location>
</feature>
<evidence type="ECO:0000313" key="3">
    <source>
        <dbReference type="Proteomes" id="UP000287651"/>
    </source>
</evidence>
<proteinExistence type="predicted"/>
<name>A0A426YIJ1_ENSVE</name>
<dbReference type="EMBL" id="AMZH03012163">
    <property type="protein sequence ID" value="RRT51555.1"/>
    <property type="molecule type" value="Genomic_DNA"/>
</dbReference>
<reference evidence="2 3" key="1">
    <citation type="journal article" date="2014" name="Agronomy (Basel)">
        <title>A Draft Genome Sequence for Ensete ventricosum, the Drought-Tolerant Tree Against Hunger.</title>
        <authorList>
            <person name="Harrison J."/>
            <person name="Moore K.A."/>
            <person name="Paszkiewicz K."/>
            <person name="Jones T."/>
            <person name="Grant M."/>
            <person name="Ambacheew D."/>
            <person name="Muzemil S."/>
            <person name="Studholme D.J."/>
        </authorList>
    </citation>
    <scope>NUCLEOTIDE SEQUENCE [LARGE SCALE GENOMIC DNA]</scope>
</reference>
<feature type="compositionally biased region" description="Low complexity" evidence="1">
    <location>
        <begin position="23"/>
        <end position="35"/>
    </location>
</feature>
<dbReference type="AlphaFoldDB" id="A0A426YIJ1"/>
<sequence>MATRNRTPIYRKYRDALRNVRVPSPSSHSGPSTSYSGGGPVIELVSASLLRPDRSYAPLSTEDPGGSRSDLLLPSSFGSSVSIIPD</sequence>
<evidence type="ECO:0000256" key="1">
    <source>
        <dbReference type="SAM" id="MobiDB-lite"/>
    </source>
</evidence>
<feature type="compositionally biased region" description="Polar residues" evidence="1">
    <location>
        <begin position="76"/>
        <end position="86"/>
    </location>
</feature>
<accession>A0A426YIJ1</accession>
<gene>
    <name evidence="2" type="ORF">B296_00050347</name>
</gene>
<protein>
    <submittedName>
        <fullName evidence="2">Uncharacterized protein</fullName>
    </submittedName>
</protein>
<dbReference type="Proteomes" id="UP000287651">
    <property type="component" value="Unassembled WGS sequence"/>
</dbReference>
<comment type="caution">
    <text evidence="2">The sequence shown here is derived from an EMBL/GenBank/DDBJ whole genome shotgun (WGS) entry which is preliminary data.</text>
</comment>
<evidence type="ECO:0000313" key="2">
    <source>
        <dbReference type="EMBL" id="RRT51555.1"/>
    </source>
</evidence>
<feature type="region of interest" description="Disordered" evidence="1">
    <location>
        <begin position="15"/>
        <end position="39"/>
    </location>
</feature>
<organism evidence="2 3">
    <name type="scientific">Ensete ventricosum</name>
    <name type="common">Abyssinian banana</name>
    <name type="synonym">Musa ensete</name>
    <dbReference type="NCBI Taxonomy" id="4639"/>
    <lineage>
        <taxon>Eukaryota</taxon>
        <taxon>Viridiplantae</taxon>
        <taxon>Streptophyta</taxon>
        <taxon>Embryophyta</taxon>
        <taxon>Tracheophyta</taxon>
        <taxon>Spermatophyta</taxon>
        <taxon>Magnoliopsida</taxon>
        <taxon>Liliopsida</taxon>
        <taxon>Zingiberales</taxon>
        <taxon>Musaceae</taxon>
        <taxon>Ensete</taxon>
    </lineage>
</organism>